<proteinExistence type="predicted"/>
<evidence type="ECO:0000313" key="2">
    <source>
        <dbReference type="EMBL" id="BCG45773.1"/>
    </source>
</evidence>
<feature type="chain" id="PRO_5027610942" description="DUF922 domain-containing protein" evidence="1">
    <location>
        <begin position="25"/>
        <end position="209"/>
    </location>
</feature>
<gene>
    <name evidence="2" type="ORF">GEOBRER4_n0543</name>
</gene>
<dbReference type="Proteomes" id="UP000515472">
    <property type="component" value="Chromosome"/>
</dbReference>
<protein>
    <recommendedName>
        <fullName evidence="4">DUF922 domain-containing protein</fullName>
    </recommendedName>
</protein>
<dbReference type="InterPro" id="IPR010321">
    <property type="entry name" value="DUF922"/>
</dbReference>
<name>A0A6S6LVU6_9BACT</name>
<dbReference type="Pfam" id="PF06037">
    <property type="entry name" value="DUF922"/>
    <property type="match status" value="1"/>
</dbReference>
<feature type="signal peptide" evidence="1">
    <location>
        <begin position="1"/>
        <end position="24"/>
    </location>
</feature>
<dbReference type="RefSeq" id="WP_185244121.1">
    <property type="nucleotide sequence ID" value="NZ_AP023213.1"/>
</dbReference>
<dbReference type="EMBL" id="AP023213">
    <property type="protein sequence ID" value="BCG45773.1"/>
    <property type="molecule type" value="Genomic_DNA"/>
</dbReference>
<reference evidence="2 3" key="1">
    <citation type="submission" date="2020-06" db="EMBL/GenBank/DDBJ databases">
        <title>Interaction of electrochemicaly active bacteria, Geobacter bremensis R4 on different carbon anode.</title>
        <authorList>
            <person name="Meng L."/>
            <person name="Yoshida N."/>
        </authorList>
    </citation>
    <scope>NUCLEOTIDE SEQUENCE [LARGE SCALE GENOMIC DNA]</scope>
    <source>
        <strain evidence="2 3">R4</strain>
    </source>
</reference>
<evidence type="ECO:0000256" key="1">
    <source>
        <dbReference type="SAM" id="SignalP"/>
    </source>
</evidence>
<organism evidence="2 3">
    <name type="scientific">Citrifermentans bremense</name>
    <dbReference type="NCBI Taxonomy" id="60035"/>
    <lineage>
        <taxon>Bacteria</taxon>
        <taxon>Pseudomonadati</taxon>
        <taxon>Thermodesulfobacteriota</taxon>
        <taxon>Desulfuromonadia</taxon>
        <taxon>Geobacterales</taxon>
        <taxon>Geobacteraceae</taxon>
        <taxon>Citrifermentans</taxon>
    </lineage>
</organism>
<accession>A0A6S6LVU6</accession>
<dbReference type="AlphaFoldDB" id="A0A6S6LVU6"/>
<sequence>MFRRLTLLAGITAIVILCASPLFAGTKSAPSCELTAKERYTYYEINGKDLDDLRREMNLRGTVGTDGRVYSALTSWDINFAYDIAQDSGGYRVKTANTTVDIEYRLPRIGAACADPELNLAWARYLERLQQHEFGHKNLALQAASEINELLASLPAFPTADALAAEITRITDDKFKVLKEKQVEYDDETKHGETQGAILPGRETHLAGA</sequence>
<keyword evidence="3" id="KW-1185">Reference proteome</keyword>
<keyword evidence="1" id="KW-0732">Signal</keyword>
<evidence type="ECO:0000313" key="3">
    <source>
        <dbReference type="Proteomes" id="UP000515472"/>
    </source>
</evidence>
<dbReference type="KEGG" id="gbn:GEOBRER4_05230"/>
<evidence type="ECO:0008006" key="4">
    <source>
        <dbReference type="Google" id="ProtNLM"/>
    </source>
</evidence>